<dbReference type="EMBL" id="JAUTXY010000006">
    <property type="protein sequence ID" value="MEE2058907.1"/>
    <property type="molecule type" value="Genomic_DNA"/>
</dbReference>
<keyword evidence="2" id="KW-0812">Transmembrane</keyword>
<accession>A0ABU7LBI9</accession>
<comment type="caution">
    <text evidence="3">The sequence shown here is derived from an EMBL/GenBank/DDBJ whole genome shotgun (WGS) entry which is preliminary data.</text>
</comment>
<gene>
    <name evidence="3" type="ORF">Q7514_15405</name>
</gene>
<keyword evidence="2" id="KW-1133">Transmembrane helix</keyword>
<proteinExistence type="predicted"/>
<reference evidence="3 4" key="1">
    <citation type="submission" date="2023-07" db="EMBL/GenBank/DDBJ databases">
        <authorList>
            <person name="Girao M."/>
            <person name="Carvalho M.F."/>
        </authorList>
    </citation>
    <scope>NUCLEOTIDE SEQUENCE [LARGE SCALE GENOMIC DNA]</scope>
    <source>
        <strain evidence="3 4">YIM65754</strain>
    </source>
</reference>
<dbReference type="Proteomes" id="UP001336020">
    <property type="component" value="Unassembled WGS sequence"/>
</dbReference>
<evidence type="ECO:0000256" key="2">
    <source>
        <dbReference type="SAM" id="Phobius"/>
    </source>
</evidence>
<keyword evidence="4" id="KW-1185">Reference proteome</keyword>
<protein>
    <recommendedName>
        <fullName evidence="5">Cyclic di-GMP-binding protein</fullName>
    </recommendedName>
</protein>
<feature type="region of interest" description="Disordered" evidence="1">
    <location>
        <begin position="619"/>
        <end position="642"/>
    </location>
</feature>
<dbReference type="Gene3D" id="2.60.120.260">
    <property type="entry name" value="Galactose-binding domain-like"/>
    <property type="match status" value="2"/>
</dbReference>
<feature type="region of interest" description="Disordered" evidence="1">
    <location>
        <begin position="330"/>
        <end position="354"/>
    </location>
</feature>
<sequence>MSDDEQNHGTPSASDGPDPNPEGKADSERAEYFTGEKGRTVPKAAWWVLAVALVILLAFFLVRPAWFTRDADDHSLQVPADRHFVKTLAGSGHADGVWLTDDSPSTSYLVTLPADSGRSQTRLHLAGTSQIPDNSTVFLSVSMDGQQVFNNKLAAGDNEIETYIDVPEQIAADGQVRVQIRADGTRHDETCTPDHSAGLQIHLDPDSMVEAALDEPIHTVRDAVVSWDRNVTIVLADQDVEWRTAAAQMGIALTRAGHEVTFASDVPESDGRSTILVGPDGALREEGWAGPDDAAEGIVVGRLSDSPVLGVTTPDGGQISRYLTSPAVTTADGADADPTAITTPPLGGDRVPLEALGTDTSVGQITETRRWRAGYSLADLPEGRLPQSVSANFQLPASPDDLRWILNVDLNGTLVASRNLNDTAGRATVPLPPERQLLENTLTLSIERDRDLGGCDVRVTSYPIQLQADSTLDLGADPGAGFTSVSRTLAPGFAVYLPGESGENVVEQLNAIIPTLTKFTPADENPDFRWNEEPAAGQPFVLVGTAPDVIPLVGMTDGRIVAGPDNAALDIPAFDNGLLVETVTSAAGSGGVMIQSRGTIGQTELPDFGPETAQVITPQGSFTINGDGTVGTDTPPRQDLPR</sequence>
<keyword evidence="2" id="KW-0472">Membrane</keyword>
<evidence type="ECO:0000313" key="4">
    <source>
        <dbReference type="Proteomes" id="UP001336020"/>
    </source>
</evidence>
<dbReference type="RefSeq" id="WP_330134140.1">
    <property type="nucleotide sequence ID" value="NZ_JAUTXY010000006.1"/>
</dbReference>
<feature type="compositionally biased region" description="Low complexity" evidence="1">
    <location>
        <begin position="330"/>
        <end position="345"/>
    </location>
</feature>
<name>A0ABU7LBI9_9NOCA</name>
<evidence type="ECO:0000313" key="3">
    <source>
        <dbReference type="EMBL" id="MEE2058907.1"/>
    </source>
</evidence>
<feature type="region of interest" description="Disordered" evidence="1">
    <location>
        <begin position="1"/>
        <end position="27"/>
    </location>
</feature>
<organism evidence="3 4">
    <name type="scientific">Rhodococcus artemisiae</name>
    <dbReference type="NCBI Taxonomy" id="714159"/>
    <lineage>
        <taxon>Bacteria</taxon>
        <taxon>Bacillati</taxon>
        <taxon>Actinomycetota</taxon>
        <taxon>Actinomycetes</taxon>
        <taxon>Mycobacteriales</taxon>
        <taxon>Nocardiaceae</taxon>
        <taxon>Rhodococcus</taxon>
    </lineage>
</organism>
<evidence type="ECO:0008006" key="5">
    <source>
        <dbReference type="Google" id="ProtNLM"/>
    </source>
</evidence>
<evidence type="ECO:0000256" key="1">
    <source>
        <dbReference type="SAM" id="MobiDB-lite"/>
    </source>
</evidence>
<feature type="transmembrane region" description="Helical" evidence="2">
    <location>
        <begin position="44"/>
        <end position="62"/>
    </location>
</feature>